<feature type="non-terminal residue" evidence="13">
    <location>
        <position position="70"/>
    </location>
</feature>
<evidence type="ECO:0000256" key="12">
    <source>
        <dbReference type="SAM" id="Phobius"/>
    </source>
</evidence>
<comment type="subcellular location">
    <subcellularLocation>
        <location evidence="1">Cell membrane</location>
        <topology evidence="1">Multi-pass membrane protein</topology>
    </subcellularLocation>
</comment>
<dbReference type="Proteomes" id="UP001497497">
    <property type="component" value="Unassembled WGS sequence"/>
</dbReference>
<name>A0AAV2IBD2_LYMST</name>
<keyword evidence="8" id="KW-0406">Ion transport</keyword>
<comment type="caution">
    <text evidence="13">The sequence shown here is derived from an EMBL/GenBank/DDBJ whole genome shotgun (WGS) entry which is preliminary data.</text>
</comment>
<feature type="non-terminal residue" evidence="13">
    <location>
        <position position="1"/>
    </location>
</feature>
<evidence type="ECO:0000256" key="1">
    <source>
        <dbReference type="ARBA" id="ARBA00004651"/>
    </source>
</evidence>
<proteinExistence type="inferred from homology"/>
<evidence type="ECO:0000256" key="6">
    <source>
        <dbReference type="ARBA" id="ARBA00022989"/>
    </source>
</evidence>
<dbReference type="GO" id="GO:0005886">
    <property type="term" value="C:plasma membrane"/>
    <property type="evidence" value="ECO:0007669"/>
    <property type="project" value="UniProtKB-SubCell"/>
</dbReference>
<keyword evidence="7" id="KW-0915">Sodium</keyword>
<keyword evidence="5 12" id="KW-0812">Transmembrane</keyword>
<evidence type="ECO:0000256" key="10">
    <source>
        <dbReference type="ARBA" id="ARBA00023201"/>
    </source>
</evidence>
<evidence type="ECO:0000256" key="9">
    <source>
        <dbReference type="ARBA" id="ARBA00023136"/>
    </source>
</evidence>
<dbReference type="PANTHER" id="PTHR42985:SF40">
    <property type="entry name" value="LD47995P-RELATED"/>
    <property type="match status" value="1"/>
</dbReference>
<evidence type="ECO:0000313" key="13">
    <source>
        <dbReference type="EMBL" id="CAL1543857.1"/>
    </source>
</evidence>
<feature type="transmembrane region" description="Helical" evidence="12">
    <location>
        <begin position="6"/>
        <end position="27"/>
    </location>
</feature>
<feature type="transmembrane region" description="Helical" evidence="12">
    <location>
        <begin position="39"/>
        <end position="61"/>
    </location>
</feature>
<dbReference type="InterPro" id="IPR001734">
    <property type="entry name" value="Na/solute_symporter"/>
</dbReference>
<evidence type="ECO:0000256" key="11">
    <source>
        <dbReference type="RuleBase" id="RU362091"/>
    </source>
</evidence>
<evidence type="ECO:0000313" key="14">
    <source>
        <dbReference type="Proteomes" id="UP001497497"/>
    </source>
</evidence>
<evidence type="ECO:0000256" key="8">
    <source>
        <dbReference type="ARBA" id="ARBA00023065"/>
    </source>
</evidence>
<dbReference type="PANTHER" id="PTHR42985">
    <property type="entry name" value="SODIUM-COUPLED MONOCARBOXYLATE TRANSPORTER"/>
    <property type="match status" value="1"/>
</dbReference>
<gene>
    <name evidence="13" type="ORF">GSLYS_00017370001</name>
</gene>
<keyword evidence="3" id="KW-0813">Transport</keyword>
<sequence>GGGKLPVLPVAMSLSATFTSATTILGIPVEVYSRGGEQWIWCLGLIPCFLIVAFFIVPIFYNLHLTNAYE</sequence>
<comment type="similarity">
    <text evidence="2 11">Belongs to the sodium:solute symporter (SSF) (TC 2.A.21) family.</text>
</comment>
<keyword evidence="9 12" id="KW-0472">Membrane</keyword>
<dbReference type="GO" id="GO:0015293">
    <property type="term" value="F:symporter activity"/>
    <property type="evidence" value="ECO:0007669"/>
    <property type="project" value="TreeGrafter"/>
</dbReference>
<protein>
    <submittedName>
        <fullName evidence="13">Uncharacterized protein</fullName>
    </submittedName>
</protein>
<evidence type="ECO:0000256" key="5">
    <source>
        <dbReference type="ARBA" id="ARBA00022692"/>
    </source>
</evidence>
<keyword evidence="4" id="KW-1003">Cell membrane</keyword>
<accession>A0AAV2IBD2</accession>
<evidence type="ECO:0000256" key="4">
    <source>
        <dbReference type="ARBA" id="ARBA00022475"/>
    </source>
</evidence>
<reference evidence="13 14" key="1">
    <citation type="submission" date="2024-04" db="EMBL/GenBank/DDBJ databases">
        <authorList>
            <consortium name="Genoscope - CEA"/>
            <person name="William W."/>
        </authorList>
    </citation>
    <scope>NUCLEOTIDE SEQUENCE [LARGE SCALE GENOMIC DNA]</scope>
</reference>
<evidence type="ECO:0000256" key="7">
    <source>
        <dbReference type="ARBA" id="ARBA00023053"/>
    </source>
</evidence>
<keyword evidence="14" id="KW-1185">Reference proteome</keyword>
<dbReference type="AlphaFoldDB" id="A0AAV2IBD2"/>
<dbReference type="InterPro" id="IPR038377">
    <property type="entry name" value="Na/Glc_symporter_sf"/>
</dbReference>
<keyword evidence="6 12" id="KW-1133">Transmembrane helix</keyword>
<dbReference type="Pfam" id="PF00474">
    <property type="entry name" value="SSF"/>
    <property type="match status" value="1"/>
</dbReference>
<organism evidence="13 14">
    <name type="scientific">Lymnaea stagnalis</name>
    <name type="common">Great pond snail</name>
    <name type="synonym">Helix stagnalis</name>
    <dbReference type="NCBI Taxonomy" id="6523"/>
    <lineage>
        <taxon>Eukaryota</taxon>
        <taxon>Metazoa</taxon>
        <taxon>Spiralia</taxon>
        <taxon>Lophotrochozoa</taxon>
        <taxon>Mollusca</taxon>
        <taxon>Gastropoda</taxon>
        <taxon>Heterobranchia</taxon>
        <taxon>Euthyneura</taxon>
        <taxon>Panpulmonata</taxon>
        <taxon>Hygrophila</taxon>
        <taxon>Lymnaeoidea</taxon>
        <taxon>Lymnaeidae</taxon>
        <taxon>Lymnaea</taxon>
    </lineage>
</organism>
<dbReference type="InterPro" id="IPR051163">
    <property type="entry name" value="Sodium:Solute_Symporter_SSF"/>
</dbReference>
<dbReference type="GO" id="GO:0006814">
    <property type="term" value="P:sodium ion transport"/>
    <property type="evidence" value="ECO:0007669"/>
    <property type="project" value="UniProtKB-KW"/>
</dbReference>
<dbReference type="PROSITE" id="PS50283">
    <property type="entry name" value="NA_SOLUT_SYMP_3"/>
    <property type="match status" value="1"/>
</dbReference>
<keyword evidence="10" id="KW-0739">Sodium transport</keyword>
<evidence type="ECO:0000256" key="2">
    <source>
        <dbReference type="ARBA" id="ARBA00006434"/>
    </source>
</evidence>
<dbReference type="EMBL" id="CAXITT010000580">
    <property type="protein sequence ID" value="CAL1543857.1"/>
    <property type="molecule type" value="Genomic_DNA"/>
</dbReference>
<dbReference type="Gene3D" id="1.20.1730.10">
    <property type="entry name" value="Sodium/glucose cotransporter"/>
    <property type="match status" value="1"/>
</dbReference>
<evidence type="ECO:0000256" key="3">
    <source>
        <dbReference type="ARBA" id="ARBA00022448"/>
    </source>
</evidence>